<feature type="region of interest" description="Disordered" evidence="8">
    <location>
        <begin position="185"/>
        <end position="210"/>
    </location>
</feature>
<keyword evidence="9" id="KW-0812">Transmembrane</keyword>
<accession>A0ABY4SRP0</accession>
<evidence type="ECO:0000313" key="11">
    <source>
        <dbReference type="Proteomes" id="UP001055429"/>
    </source>
</evidence>
<dbReference type="InterPro" id="IPR023347">
    <property type="entry name" value="Lysozyme_dom_sf"/>
</dbReference>
<evidence type="ECO:0000256" key="7">
    <source>
        <dbReference type="RuleBase" id="RU003788"/>
    </source>
</evidence>
<evidence type="ECO:0000256" key="4">
    <source>
        <dbReference type="ARBA" id="ARBA00022801"/>
    </source>
</evidence>
<name>A0ABY4SRP0_9CAUL</name>
<dbReference type="PANTHER" id="PTHR38107:SF3">
    <property type="entry name" value="LYSOZYME RRRD-RELATED"/>
    <property type="match status" value="1"/>
</dbReference>
<dbReference type="Pfam" id="PF00959">
    <property type="entry name" value="Phage_lysozyme"/>
    <property type="match status" value="1"/>
</dbReference>
<dbReference type="InterPro" id="IPR023346">
    <property type="entry name" value="Lysozyme-like_dom_sf"/>
</dbReference>
<sequence>MSEAVVNPNKVSRAGVILIKSFEGFRPAAVRRADGVWVIGYGHTASAREGATVSESDAELLLQYDLIPVVRAVREAVTVPLNGHQFDALASFAFSVGVERFLVSDVLVLVNAGRPQDAAAAILGWHDAAEAHLPPRRRTAERALFNTAPGAPAALVDLLMQPLAPFPAVAAPQDASPQDADVAPFPSANDADFGASAPAGFGTDGPLTARDPIRAAPASLDAGAVLTLTERTATDRLALSAANDAPPAPAAADPAPADTRVVWSGDAPAAQTDEAAAPAEAAETLKPAPASADPGSPWPFFILGALGMVALGAAGAAFRRAAHPGGGDTGLIGAALGVIAVACIAVAGWNLYQRWGRPGR</sequence>
<keyword evidence="3 7" id="KW-0081">Bacteriolytic enzyme</keyword>
<dbReference type="SUPFAM" id="SSF53955">
    <property type="entry name" value="Lysozyme-like"/>
    <property type="match status" value="1"/>
</dbReference>
<evidence type="ECO:0000256" key="6">
    <source>
        <dbReference type="ARBA" id="ARBA00023295"/>
    </source>
</evidence>
<feature type="transmembrane region" description="Helical" evidence="9">
    <location>
        <begin position="330"/>
        <end position="352"/>
    </location>
</feature>
<evidence type="ECO:0000256" key="8">
    <source>
        <dbReference type="SAM" id="MobiDB-lite"/>
    </source>
</evidence>
<dbReference type="InterPro" id="IPR002196">
    <property type="entry name" value="Glyco_hydro_24"/>
</dbReference>
<dbReference type="Gene3D" id="1.10.530.40">
    <property type="match status" value="1"/>
</dbReference>
<proteinExistence type="inferred from homology"/>
<keyword evidence="11" id="KW-1185">Reference proteome</keyword>
<dbReference type="CDD" id="cd00737">
    <property type="entry name" value="lyz_endolysin_autolysin"/>
    <property type="match status" value="1"/>
</dbReference>
<keyword evidence="6 7" id="KW-0326">Glycosidase</keyword>
<organism evidence="10 11">
    <name type="scientific">Brevundimonas albigilva</name>
    <dbReference type="NCBI Taxonomy" id="1312364"/>
    <lineage>
        <taxon>Bacteria</taxon>
        <taxon>Pseudomonadati</taxon>
        <taxon>Pseudomonadota</taxon>
        <taxon>Alphaproteobacteria</taxon>
        <taxon>Caulobacterales</taxon>
        <taxon>Caulobacteraceae</taxon>
        <taxon>Brevundimonas</taxon>
    </lineage>
</organism>
<dbReference type="InterPro" id="IPR051018">
    <property type="entry name" value="Bacteriophage_GH24"/>
</dbReference>
<keyword evidence="4 7" id="KW-0378">Hydrolase</keyword>
<keyword evidence="5" id="KW-1035">Host cytoplasm</keyword>
<gene>
    <name evidence="10" type="ORF">M8231_05275</name>
</gene>
<dbReference type="EMBL" id="CP097649">
    <property type="protein sequence ID" value="URI16396.1"/>
    <property type="molecule type" value="Genomic_DNA"/>
</dbReference>
<keyword evidence="9" id="KW-0472">Membrane</keyword>
<dbReference type="HAMAP" id="MF_04110">
    <property type="entry name" value="ENDOLYSIN_T4"/>
    <property type="match status" value="1"/>
</dbReference>
<evidence type="ECO:0000256" key="9">
    <source>
        <dbReference type="SAM" id="Phobius"/>
    </source>
</evidence>
<keyword evidence="2 7" id="KW-0929">Antimicrobial</keyword>
<evidence type="ECO:0000256" key="2">
    <source>
        <dbReference type="ARBA" id="ARBA00022529"/>
    </source>
</evidence>
<dbReference type="PANTHER" id="PTHR38107">
    <property type="match status" value="1"/>
</dbReference>
<dbReference type="RefSeq" id="WP_250202401.1">
    <property type="nucleotide sequence ID" value="NZ_CP097649.1"/>
</dbReference>
<evidence type="ECO:0000256" key="3">
    <source>
        <dbReference type="ARBA" id="ARBA00022638"/>
    </source>
</evidence>
<dbReference type="Proteomes" id="UP001055429">
    <property type="component" value="Chromosome"/>
</dbReference>
<feature type="transmembrane region" description="Helical" evidence="9">
    <location>
        <begin position="298"/>
        <end position="318"/>
    </location>
</feature>
<evidence type="ECO:0000256" key="1">
    <source>
        <dbReference type="ARBA" id="ARBA00000632"/>
    </source>
</evidence>
<evidence type="ECO:0000256" key="5">
    <source>
        <dbReference type="ARBA" id="ARBA00023200"/>
    </source>
</evidence>
<comment type="similarity">
    <text evidence="7">Belongs to the glycosyl hydrolase 24 family.</text>
</comment>
<dbReference type="InterPro" id="IPR033907">
    <property type="entry name" value="Endolysin_autolysin"/>
</dbReference>
<dbReference type="InterPro" id="IPR034690">
    <property type="entry name" value="Endolysin_T4_type"/>
</dbReference>
<comment type="catalytic activity">
    <reaction evidence="1 7">
        <text>Hydrolysis of (1-&gt;4)-beta-linkages between N-acetylmuramic acid and N-acetyl-D-glucosamine residues in a peptidoglycan and between N-acetyl-D-glucosamine residues in chitodextrins.</text>
        <dbReference type="EC" id="3.2.1.17"/>
    </reaction>
</comment>
<dbReference type="EC" id="3.2.1.17" evidence="7"/>
<protein>
    <recommendedName>
        <fullName evidence="7">Lysozyme</fullName>
        <ecNumber evidence="7">3.2.1.17</ecNumber>
    </recommendedName>
</protein>
<keyword evidence="9" id="KW-1133">Transmembrane helix</keyword>
<evidence type="ECO:0000313" key="10">
    <source>
        <dbReference type="EMBL" id="URI16396.1"/>
    </source>
</evidence>
<reference evidence="10" key="1">
    <citation type="submission" date="2022-05" db="EMBL/GenBank/DDBJ databases">
        <title>Brevundimonas albigilva TT17 genome sequence.</title>
        <authorList>
            <person name="Lee K."/>
            <person name="Son H."/>
        </authorList>
    </citation>
    <scope>NUCLEOTIDE SEQUENCE</scope>
    <source>
        <strain evidence="10">TT17</strain>
    </source>
</reference>